<dbReference type="Proteomes" id="UP001217089">
    <property type="component" value="Unassembled WGS sequence"/>
</dbReference>
<protein>
    <recommendedName>
        <fullName evidence="7">Lipase domain-containing protein</fullName>
    </recommendedName>
</protein>
<name>A0ABQ9EMW6_TEGGR</name>
<dbReference type="InterPro" id="IPR013818">
    <property type="entry name" value="Lipase"/>
</dbReference>
<keyword evidence="3" id="KW-0964">Secreted</keyword>
<dbReference type="InterPro" id="IPR029058">
    <property type="entry name" value="AB_hydrolase_fold"/>
</dbReference>
<dbReference type="InterPro" id="IPR033906">
    <property type="entry name" value="Lipase_N"/>
</dbReference>
<sequence length="491" mass="54082">MAKIFLFVFMCLIALHFEGCQADPNSVCYSQIGCFSNDAPFNNSGGNLPLDPNFIQTTFYLATVNRLFPTKLVTGDLRRLARSRYNASLPTKIIVHGFLQTGRVRWIRLMAKNFIRKGPMNVIAVDWGRGSGFPYRQAVANTRVVGAEIARLVQFLIRHAGASAENFHIIGHSLGAHIAGYAGERLPGLHRITGLDPAGPSFKGTDPRVRLDPSDATFVDAIHTDASEYETISGYGMSDASGHIDFYPNGGVNQPGCPRESWTNIMTESYTDGIFGTANDISCSHSRSIRLFTESIRSQCQFLAFPCSSKAAFDNGRCFSCGDLPCPAMGYNSEQYEARGKFYLKTNSHPPFCGHMYVVTVEFGVDMEPQHGDLVIRLLGSPGLSDPQPLHSGSRQFRPNQVRNVTVMSTPDIGNPVRVQVDFREPYSFMSSLWGSQGSVSIRKITVFSVKTGSSMYFCGHGGPTRNGQSDTFHHSTTDPNTCLTHQIRQQ</sequence>
<evidence type="ECO:0000256" key="2">
    <source>
        <dbReference type="ARBA" id="ARBA00010701"/>
    </source>
</evidence>
<dbReference type="InterPro" id="IPR036392">
    <property type="entry name" value="PLAT/LH2_dom_sf"/>
</dbReference>
<keyword evidence="9" id="KW-1185">Reference proteome</keyword>
<dbReference type="CDD" id="cd00707">
    <property type="entry name" value="Pancreat_lipase_like"/>
    <property type="match status" value="1"/>
</dbReference>
<dbReference type="InterPro" id="IPR016272">
    <property type="entry name" value="Lipase_LIPH"/>
</dbReference>
<feature type="chain" id="PRO_5047362576" description="Lipase domain-containing protein" evidence="6">
    <location>
        <begin position="23"/>
        <end position="491"/>
    </location>
</feature>
<dbReference type="InterPro" id="IPR000734">
    <property type="entry name" value="TAG_lipase"/>
</dbReference>
<evidence type="ECO:0000313" key="8">
    <source>
        <dbReference type="EMBL" id="KAJ8306593.1"/>
    </source>
</evidence>
<dbReference type="SUPFAM" id="SSF49723">
    <property type="entry name" value="Lipase/lipooxygenase domain (PLAT/LH2 domain)"/>
    <property type="match status" value="1"/>
</dbReference>
<evidence type="ECO:0000256" key="6">
    <source>
        <dbReference type="SAM" id="SignalP"/>
    </source>
</evidence>
<comment type="caution">
    <text evidence="8">The sequence shown here is derived from an EMBL/GenBank/DDBJ whole genome shotgun (WGS) entry which is preliminary data.</text>
</comment>
<proteinExistence type="inferred from homology"/>
<dbReference type="PRINTS" id="PR00821">
    <property type="entry name" value="TAGLIPASE"/>
</dbReference>
<dbReference type="Gene3D" id="2.60.60.20">
    <property type="entry name" value="PLAT/LH2 domain"/>
    <property type="match status" value="1"/>
</dbReference>
<dbReference type="InterPro" id="IPR002331">
    <property type="entry name" value="Lipase_panc"/>
</dbReference>
<evidence type="ECO:0000313" key="9">
    <source>
        <dbReference type="Proteomes" id="UP001217089"/>
    </source>
</evidence>
<evidence type="ECO:0000256" key="5">
    <source>
        <dbReference type="RuleBase" id="RU004262"/>
    </source>
</evidence>
<comment type="subcellular location">
    <subcellularLocation>
        <location evidence="1">Secreted</location>
    </subcellularLocation>
</comment>
<keyword evidence="4" id="KW-1015">Disulfide bond</keyword>
<accession>A0ABQ9EMW6</accession>
<dbReference type="PANTHER" id="PTHR11610">
    <property type="entry name" value="LIPASE"/>
    <property type="match status" value="1"/>
</dbReference>
<organism evidence="8 9">
    <name type="scientific">Tegillarca granosa</name>
    <name type="common">Malaysian cockle</name>
    <name type="synonym">Anadara granosa</name>
    <dbReference type="NCBI Taxonomy" id="220873"/>
    <lineage>
        <taxon>Eukaryota</taxon>
        <taxon>Metazoa</taxon>
        <taxon>Spiralia</taxon>
        <taxon>Lophotrochozoa</taxon>
        <taxon>Mollusca</taxon>
        <taxon>Bivalvia</taxon>
        <taxon>Autobranchia</taxon>
        <taxon>Pteriomorphia</taxon>
        <taxon>Arcoida</taxon>
        <taxon>Arcoidea</taxon>
        <taxon>Arcidae</taxon>
        <taxon>Tegillarca</taxon>
    </lineage>
</organism>
<comment type="similarity">
    <text evidence="2 5">Belongs to the AB hydrolase superfamily. Lipase family.</text>
</comment>
<evidence type="ECO:0000256" key="3">
    <source>
        <dbReference type="ARBA" id="ARBA00022525"/>
    </source>
</evidence>
<evidence type="ECO:0000256" key="4">
    <source>
        <dbReference type="ARBA" id="ARBA00023157"/>
    </source>
</evidence>
<dbReference type="PIRSF" id="PIRSF000865">
    <property type="entry name" value="Lipoprotein_lipase_LIPH"/>
    <property type="match status" value="1"/>
</dbReference>
<dbReference type="Gene3D" id="3.40.50.1820">
    <property type="entry name" value="alpha/beta hydrolase"/>
    <property type="match status" value="1"/>
</dbReference>
<evidence type="ECO:0000256" key="1">
    <source>
        <dbReference type="ARBA" id="ARBA00004613"/>
    </source>
</evidence>
<dbReference type="SUPFAM" id="SSF53474">
    <property type="entry name" value="alpha/beta-Hydrolases"/>
    <property type="match status" value="1"/>
</dbReference>
<gene>
    <name evidence="8" type="ORF">KUTeg_017138</name>
</gene>
<evidence type="ECO:0000259" key="7">
    <source>
        <dbReference type="Pfam" id="PF00151"/>
    </source>
</evidence>
<dbReference type="PRINTS" id="PR00823">
    <property type="entry name" value="PANCLIPASE"/>
</dbReference>
<feature type="domain" description="Lipase" evidence="7">
    <location>
        <begin position="26"/>
        <end position="352"/>
    </location>
</feature>
<keyword evidence="6" id="KW-0732">Signal</keyword>
<dbReference type="EMBL" id="JARBDR010000813">
    <property type="protein sequence ID" value="KAJ8306593.1"/>
    <property type="molecule type" value="Genomic_DNA"/>
</dbReference>
<reference evidence="8 9" key="1">
    <citation type="submission" date="2022-12" db="EMBL/GenBank/DDBJ databases">
        <title>Chromosome-level genome of Tegillarca granosa.</title>
        <authorList>
            <person name="Kim J."/>
        </authorList>
    </citation>
    <scope>NUCLEOTIDE SEQUENCE [LARGE SCALE GENOMIC DNA]</scope>
    <source>
        <strain evidence="8">Teg-2019</strain>
        <tissue evidence="8">Adductor muscle</tissue>
    </source>
</reference>
<dbReference type="Pfam" id="PF00151">
    <property type="entry name" value="Lipase"/>
    <property type="match status" value="1"/>
</dbReference>
<feature type="signal peptide" evidence="6">
    <location>
        <begin position="1"/>
        <end position="22"/>
    </location>
</feature>